<dbReference type="SMART" id="SM00420">
    <property type="entry name" value="HTH_DEOR"/>
    <property type="match status" value="1"/>
</dbReference>
<dbReference type="RefSeq" id="WP_020874360.1">
    <property type="nucleotide sequence ID" value="NC_022785.1"/>
</dbReference>
<comment type="function">
    <text evidence="6">Repressor of the lactose catabolism operon. Galactose-6-phosphate is the inducer.</text>
</comment>
<dbReference type="PROSITE" id="PS51000">
    <property type="entry name" value="HTH_DEOR_2"/>
    <property type="match status" value="1"/>
</dbReference>
<evidence type="ECO:0000259" key="7">
    <source>
        <dbReference type="PROSITE" id="PS51000"/>
    </source>
</evidence>
<gene>
    <name evidence="8" type="ORF">D3C57_147210</name>
</gene>
<evidence type="ECO:0000256" key="1">
    <source>
        <dbReference type="ARBA" id="ARBA00021390"/>
    </source>
</evidence>
<dbReference type="Pfam" id="PF08220">
    <property type="entry name" value="HTH_DeoR"/>
    <property type="match status" value="1"/>
</dbReference>
<dbReference type="eggNOG" id="COG1349">
    <property type="taxonomic scope" value="Bacteria"/>
</dbReference>
<evidence type="ECO:0000256" key="6">
    <source>
        <dbReference type="ARBA" id="ARBA00024937"/>
    </source>
</evidence>
<dbReference type="PROSITE" id="PS00894">
    <property type="entry name" value="HTH_DEOR_1"/>
    <property type="match status" value="1"/>
</dbReference>
<dbReference type="InterPro" id="IPR014036">
    <property type="entry name" value="DeoR-like_C"/>
</dbReference>
<dbReference type="InterPro" id="IPR036390">
    <property type="entry name" value="WH_DNA-bd_sf"/>
</dbReference>
<comment type="caution">
    <text evidence="8">The sequence shown here is derived from an EMBL/GenBank/DDBJ whole genome shotgun (WGS) entry which is preliminary data.</text>
</comment>
<keyword evidence="5" id="KW-0804">Transcription</keyword>
<evidence type="ECO:0000256" key="2">
    <source>
        <dbReference type="ARBA" id="ARBA00022491"/>
    </source>
</evidence>
<accession>A0A0A0NX43</accession>
<dbReference type="KEGG" id="src:M271_47590"/>
<dbReference type="PRINTS" id="PR00037">
    <property type="entry name" value="HTHLACR"/>
</dbReference>
<dbReference type="AlphaFoldDB" id="A0A0A0NX43"/>
<keyword evidence="3" id="KW-0805">Transcription regulation</keyword>
<dbReference type="HOGENOM" id="CLU_060699_0_1_11"/>
<keyword evidence="4" id="KW-0238">DNA-binding</keyword>
<sequence length="269" mass="27984">MTSAEGTRAANLPARRRADLTAFIQQRGQATIAELAKEFAVSVDTVRRDLDHLAARGLVARTHGGAVPGGELATADSPMTDRLNERREAKEAIGTAAARLVRDNETLLVNGGTTVLSAVAALGGHRGLTIVTNNLRVPGMVPVQALRDLFVLGGGCRTTALVTIGPIRFPDTAGVSADTALIAVGGVSASGLSVSNIPEAQMIQEMMDSASRVVVLADSAKFERRALALICPLSRVDVLVSERPPGDELAHALERAGVTLAGPYLPEDG</sequence>
<dbReference type="InterPro" id="IPR018356">
    <property type="entry name" value="Tscrpt_reg_HTH_DeoR_CS"/>
</dbReference>
<name>A0A0A0NX43_STRRN</name>
<evidence type="ECO:0000256" key="4">
    <source>
        <dbReference type="ARBA" id="ARBA00023125"/>
    </source>
</evidence>
<dbReference type="InterPro" id="IPR036388">
    <property type="entry name" value="WH-like_DNA-bd_sf"/>
</dbReference>
<evidence type="ECO:0000256" key="5">
    <source>
        <dbReference type="ARBA" id="ARBA00023163"/>
    </source>
</evidence>
<evidence type="ECO:0000313" key="8">
    <source>
        <dbReference type="EMBL" id="RLV72287.1"/>
    </source>
</evidence>
<feature type="domain" description="HTH deoR-type" evidence="7">
    <location>
        <begin position="13"/>
        <end position="68"/>
    </location>
</feature>
<proteinExistence type="predicted"/>
<protein>
    <recommendedName>
        <fullName evidence="1">Lactose phosphotransferase system repressor</fullName>
    </recommendedName>
</protein>
<dbReference type="Proteomes" id="UP000281594">
    <property type="component" value="Unassembled WGS sequence"/>
</dbReference>
<dbReference type="SUPFAM" id="SSF46785">
    <property type="entry name" value="Winged helix' DNA-binding domain"/>
    <property type="match status" value="1"/>
</dbReference>
<evidence type="ECO:0000256" key="3">
    <source>
        <dbReference type="ARBA" id="ARBA00023015"/>
    </source>
</evidence>
<dbReference type="SMART" id="SM01134">
    <property type="entry name" value="DeoRC"/>
    <property type="match status" value="1"/>
</dbReference>
<dbReference type="Pfam" id="PF00455">
    <property type="entry name" value="DeoRC"/>
    <property type="match status" value="1"/>
</dbReference>
<dbReference type="InterPro" id="IPR050313">
    <property type="entry name" value="Carb_Metab_HTH_regulators"/>
</dbReference>
<keyword evidence="2" id="KW-0678">Repressor</keyword>
<dbReference type="STRING" id="1343740.M271_47590"/>
<dbReference type="PANTHER" id="PTHR30363">
    <property type="entry name" value="HTH-TYPE TRANSCRIPTIONAL REGULATOR SRLR-RELATED"/>
    <property type="match status" value="1"/>
</dbReference>
<dbReference type="InterPro" id="IPR001034">
    <property type="entry name" value="DeoR_HTH"/>
</dbReference>
<dbReference type="Gene3D" id="1.10.10.10">
    <property type="entry name" value="Winged helix-like DNA-binding domain superfamily/Winged helix DNA-binding domain"/>
    <property type="match status" value="1"/>
</dbReference>
<evidence type="ECO:0000313" key="9">
    <source>
        <dbReference type="Proteomes" id="UP000281594"/>
    </source>
</evidence>
<dbReference type="GO" id="GO:0003700">
    <property type="term" value="F:DNA-binding transcription factor activity"/>
    <property type="evidence" value="ECO:0007669"/>
    <property type="project" value="InterPro"/>
</dbReference>
<organism evidence="8 9">
    <name type="scientific">Streptomyces rapamycinicus (strain ATCC 29253 / DSM 41530 / NRRL 5491 / AYB-994)</name>
    <name type="common">Streptomyces hygroscopicus (strain ATCC 29253)</name>
    <dbReference type="NCBI Taxonomy" id="1343740"/>
    <lineage>
        <taxon>Bacteria</taxon>
        <taxon>Bacillati</taxon>
        <taxon>Actinomycetota</taxon>
        <taxon>Actinomycetes</taxon>
        <taxon>Kitasatosporales</taxon>
        <taxon>Streptomycetaceae</taxon>
        <taxon>Streptomyces</taxon>
        <taxon>Streptomyces violaceusniger group</taxon>
    </lineage>
</organism>
<dbReference type="SUPFAM" id="SSF100950">
    <property type="entry name" value="NagB/RpiA/CoA transferase-like"/>
    <property type="match status" value="1"/>
</dbReference>
<dbReference type="InterPro" id="IPR037171">
    <property type="entry name" value="NagB/RpiA_transferase-like"/>
</dbReference>
<dbReference type="PANTHER" id="PTHR30363:SF4">
    <property type="entry name" value="GLYCEROL-3-PHOSPHATE REGULON REPRESSOR"/>
    <property type="match status" value="1"/>
</dbReference>
<reference evidence="8 9" key="1">
    <citation type="journal article" date="2018" name="J. Biol. Chem.">
        <title>Discovery of the actinoplanic acid pathway in Streptomyces rapamycinicus reveals a genetically conserved synergism with rapamycin.</title>
        <authorList>
            <person name="Mrak P."/>
            <person name="Krastel P."/>
            <person name="Pivk Lukancic P."/>
            <person name="Tao J."/>
            <person name="Pistorius D."/>
            <person name="Moore C.M."/>
        </authorList>
    </citation>
    <scope>NUCLEOTIDE SEQUENCE [LARGE SCALE GENOMIC DNA]</scope>
    <source>
        <strain evidence="8 9">NRRL 5491</strain>
    </source>
</reference>
<dbReference type="GO" id="GO:0003677">
    <property type="term" value="F:DNA binding"/>
    <property type="evidence" value="ECO:0007669"/>
    <property type="project" value="UniProtKB-KW"/>
</dbReference>
<dbReference type="EMBL" id="QYCY01000004">
    <property type="protein sequence ID" value="RLV72287.1"/>
    <property type="molecule type" value="Genomic_DNA"/>
</dbReference>